<dbReference type="AlphaFoldDB" id="A0A8J6EG78"/>
<comment type="caution">
    <text evidence="2">The sequence shown here is derived from an EMBL/GenBank/DDBJ whole genome shotgun (WGS) entry which is preliminary data.</text>
</comment>
<accession>A0A8J6EG78</accession>
<organism evidence="2 3">
    <name type="scientific">Eleutherodactylus coqui</name>
    <name type="common">Puerto Rican coqui</name>
    <dbReference type="NCBI Taxonomy" id="57060"/>
    <lineage>
        <taxon>Eukaryota</taxon>
        <taxon>Metazoa</taxon>
        <taxon>Chordata</taxon>
        <taxon>Craniata</taxon>
        <taxon>Vertebrata</taxon>
        <taxon>Euteleostomi</taxon>
        <taxon>Amphibia</taxon>
        <taxon>Batrachia</taxon>
        <taxon>Anura</taxon>
        <taxon>Neobatrachia</taxon>
        <taxon>Hyloidea</taxon>
        <taxon>Eleutherodactylidae</taxon>
        <taxon>Eleutherodactylinae</taxon>
        <taxon>Eleutherodactylus</taxon>
        <taxon>Eleutherodactylus</taxon>
    </lineage>
</organism>
<evidence type="ECO:0000313" key="3">
    <source>
        <dbReference type="Proteomes" id="UP000770717"/>
    </source>
</evidence>
<feature type="region of interest" description="Disordered" evidence="1">
    <location>
        <begin position="1"/>
        <end position="20"/>
    </location>
</feature>
<evidence type="ECO:0000313" key="2">
    <source>
        <dbReference type="EMBL" id="KAG9468390.1"/>
    </source>
</evidence>
<dbReference type="EMBL" id="WNTK01000901">
    <property type="protein sequence ID" value="KAG9468390.1"/>
    <property type="molecule type" value="Genomic_DNA"/>
</dbReference>
<proteinExistence type="predicted"/>
<protein>
    <submittedName>
        <fullName evidence="2">Uncharacterized protein</fullName>
    </submittedName>
</protein>
<gene>
    <name evidence="2" type="ORF">GDO78_022843</name>
</gene>
<reference evidence="2" key="1">
    <citation type="thesis" date="2020" institute="ProQuest LLC" country="789 East Eisenhower Parkway, Ann Arbor, MI, USA">
        <title>Comparative Genomics and Chromosome Evolution.</title>
        <authorList>
            <person name="Mudd A.B."/>
        </authorList>
    </citation>
    <scope>NUCLEOTIDE SEQUENCE</scope>
    <source>
        <strain evidence="2">HN-11 Male</strain>
        <tissue evidence="2">Kidney and liver</tissue>
    </source>
</reference>
<evidence type="ECO:0000256" key="1">
    <source>
        <dbReference type="SAM" id="MobiDB-lite"/>
    </source>
</evidence>
<sequence>MEKNNTALQKSISTLTEDANYKNQEQQYQQLHQPGEQGMQDMTQRENRCRQKRSKTLISQRERQIRGTGVQVPLIHWEGVIYFTDLEDGAYPCPIGHLVFRVSDPQITVHI</sequence>
<dbReference type="Proteomes" id="UP000770717">
    <property type="component" value="Unassembled WGS sequence"/>
</dbReference>
<keyword evidence="3" id="KW-1185">Reference proteome</keyword>
<name>A0A8J6EG78_ELECQ</name>